<sequence length="46" mass="5218">MRSKRLWIQQKYEDLVNAITLKAKERLCTENASPFTPVSAELPPGS</sequence>
<organism evidence="1">
    <name type="scientific">Arundo donax</name>
    <name type="common">Giant reed</name>
    <name type="synonym">Donax arundinaceus</name>
    <dbReference type="NCBI Taxonomy" id="35708"/>
    <lineage>
        <taxon>Eukaryota</taxon>
        <taxon>Viridiplantae</taxon>
        <taxon>Streptophyta</taxon>
        <taxon>Embryophyta</taxon>
        <taxon>Tracheophyta</taxon>
        <taxon>Spermatophyta</taxon>
        <taxon>Magnoliopsida</taxon>
        <taxon>Liliopsida</taxon>
        <taxon>Poales</taxon>
        <taxon>Poaceae</taxon>
        <taxon>PACMAD clade</taxon>
        <taxon>Arundinoideae</taxon>
        <taxon>Arundineae</taxon>
        <taxon>Arundo</taxon>
    </lineage>
</organism>
<name>A0A0A9E2Y1_ARUDO</name>
<evidence type="ECO:0000313" key="1">
    <source>
        <dbReference type="EMBL" id="JAD94411.1"/>
    </source>
</evidence>
<accession>A0A0A9E2Y1</accession>
<dbReference type="AlphaFoldDB" id="A0A0A9E2Y1"/>
<protein>
    <submittedName>
        <fullName evidence="1">Uncharacterized protein</fullName>
    </submittedName>
</protein>
<proteinExistence type="predicted"/>
<reference evidence="1" key="2">
    <citation type="journal article" date="2015" name="Data Brief">
        <title>Shoot transcriptome of the giant reed, Arundo donax.</title>
        <authorList>
            <person name="Barrero R.A."/>
            <person name="Guerrero F.D."/>
            <person name="Moolhuijzen P."/>
            <person name="Goolsby J.A."/>
            <person name="Tidwell J."/>
            <person name="Bellgard S.E."/>
            <person name="Bellgard M.I."/>
        </authorList>
    </citation>
    <scope>NUCLEOTIDE SEQUENCE</scope>
    <source>
        <tissue evidence="1">Shoot tissue taken approximately 20 cm above the soil surface</tissue>
    </source>
</reference>
<dbReference type="EMBL" id="GBRH01203484">
    <property type="protein sequence ID" value="JAD94411.1"/>
    <property type="molecule type" value="Transcribed_RNA"/>
</dbReference>
<reference evidence="1" key="1">
    <citation type="submission" date="2014-09" db="EMBL/GenBank/DDBJ databases">
        <authorList>
            <person name="Magalhaes I.L.F."/>
            <person name="Oliveira U."/>
            <person name="Santos F.R."/>
            <person name="Vidigal T.H.D.A."/>
            <person name="Brescovit A.D."/>
            <person name="Santos A.J."/>
        </authorList>
    </citation>
    <scope>NUCLEOTIDE SEQUENCE</scope>
    <source>
        <tissue evidence="1">Shoot tissue taken approximately 20 cm above the soil surface</tissue>
    </source>
</reference>